<name>A0A8T0QT09_PANVG</name>
<gene>
    <name evidence="1" type="ORF">PVAP13_6NG016322</name>
</gene>
<dbReference type="Proteomes" id="UP000823388">
    <property type="component" value="Chromosome 6N"/>
</dbReference>
<protein>
    <submittedName>
        <fullName evidence="1">Uncharacterized protein</fullName>
    </submittedName>
</protein>
<proteinExistence type="predicted"/>
<reference evidence="1" key="1">
    <citation type="submission" date="2020-05" db="EMBL/GenBank/DDBJ databases">
        <title>WGS assembly of Panicum virgatum.</title>
        <authorList>
            <person name="Lovell J.T."/>
            <person name="Jenkins J."/>
            <person name="Shu S."/>
            <person name="Juenger T.E."/>
            <person name="Schmutz J."/>
        </authorList>
    </citation>
    <scope>NUCLEOTIDE SEQUENCE</scope>
    <source>
        <strain evidence="1">AP13</strain>
    </source>
</reference>
<accession>A0A8T0QT09</accession>
<sequence length="185" mass="21735">MPVHWEEDFETDTFPEGSLQHTLWIMLGAVGFTSRPLYTTYRAVWGTDTTEYYAKLVILGRSLENGRPPEPDREFRGYGSSGPMSLREAAYEAIIHFRHELPETSTHFFYYPERADPNPDTNHNNIYRLPTPERRPTLRYLAMIVRSLDMHLNRLRRDYSLARRRRLARFEVATRSLSAMGFFQG</sequence>
<evidence type="ECO:0000313" key="1">
    <source>
        <dbReference type="EMBL" id="KAG2576301.1"/>
    </source>
</evidence>
<evidence type="ECO:0000313" key="2">
    <source>
        <dbReference type="Proteomes" id="UP000823388"/>
    </source>
</evidence>
<organism evidence="1 2">
    <name type="scientific">Panicum virgatum</name>
    <name type="common">Blackwell switchgrass</name>
    <dbReference type="NCBI Taxonomy" id="38727"/>
    <lineage>
        <taxon>Eukaryota</taxon>
        <taxon>Viridiplantae</taxon>
        <taxon>Streptophyta</taxon>
        <taxon>Embryophyta</taxon>
        <taxon>Tracheophyta</taxon>
        <taxon>Spermatophyta</taxon>
        <taxon>Magnoliopsida</taxon>
        <taxon>Liliopsida</taxon>
        <taxon>Poales</taxon>
        <taxon>Poaceae</taxon>
        <taxon>PACMAD clade</taxon>
        <taxon>Panicoideae</taxon>
        <taxon>Panicodae</taxon>
        <taxon>Paniceae</taxon>
        <taxon>Panicinae</taxon>
        <taxon>Panicum</taxon>
        <taxon>Panicum sect. Hiantes</taxon>
    </lineage>
</organism>
<dbReference type="AlphaFoldDB" id="A0A8T0QT09"/>
<keyword evidence="2" id="KW-1185">Reference proteome</keyword>
<dbReference type="EMBL" id="CM029048">
    <property type="protein sequence ID" value="KAG2576301.1"/>
    <property type="molecule type" value="Genomic_DNA"/>
</dbReference>
<comment type="caution">
    <text evidence="1">The sequence shown here is derived from an EMBL/GenBank/DDBJ whole genome shotgun (WGS) entry which is preliminary data.</text>
</comment>